<name>A0AAV3P9T2_LITER</name>
<reference evidence="2 3" key="1">
    <citation type="submission" date="2024-01" db="EMBL/GenBank/DDBJ databases">
        <title>The complete chloroplast genome sequence of Lithospermum erythrorhizon: insights into the phylogenetic relationship among Boraginaceae species and the maternal lineages of purple gromwells.</title>
        <authorList>
            <person name="Okada T."/>
            <person name="Watanabe K."/>
        </authorList>
    </citation>
    <scope>NUCLEOTIDE SEQUENCE [LARGE SCALE GENOMIC DNA]</scope>
</reference>
<protein>
    <submittedName>
        <fullName evidence="2">Uncharacterized protein</fullName>
    </submittedName>
</protein>
<sequence length="162" mass="17454">MEIDPPLLNVKAQEGKEKKLKAQGSKTPVSTERVIDSSAAETSEVVEVSKPSVTPSVKASKGPSVEDPSVEDTVSEGMEIDIPSVPDIEPVTAEATENMTPSVTDTGDDTVGQDDNYTMDANVENVIPEKASQEKKKSKKRRVRKLADTAETSEPKKKLSKE</sequence>
<proteinExistence type="predicted"/>
<dbReference type="AlphaFoldDB" id="A0AAV3P9T2"/>
<dbReference type="EMBL" id="BAABME010017015">
    <property type="protein sequence ID" value="GAA0148409.1"/>
    <property type="molecule type" value="Genomic_DNA"/>
</dbReference>
<keyword evidence="3" id="KW-1185">Reference proteome</keyword>
<evidence type="ECO:0000313" key="2">
    <source>
        <dbReference type="EMBL" id="GAA0148409.1"/>
    </source>
</evidence>
<evidence type="ECO:0000256" key="1">
    <source>
        <dbReference type="SAM" id="MobiDB-lite"/>
    </source>
</evidence>
<accession>A0AAV3P9T2</accession>
<feature type="compositionally biased region" description="Basic and acidic residues" evidence="1">
    <location>
        <begin position="145"/>
        <end position="162"/>
    </location>
</feature>
<dbReference type="Proteomes" id="UP001454036">
    <property type="component" value="Unassembled WGS sequence"/>
</dbReference>
<organism evidence="2 3">
    <name type="scientific">Lithospermum erythrorhizon</name>
    <name type="common">Purple gromwell</name>
    <name type="synonym">Lithospermum officinale var. erythrorhizon</name>
    <dbReference type="NCBI Taxonomy" id="34254"/>
    <lineage>
        <taxon>Eukaryota</taxon>
        <taxon>Viridiplantae</taxon>
        <taxon>Streptophyta</taxon>
        <taxon>Embryophyta</taxon>
        <taxon>Tracheophyta</taxon>
        <taxon>Spermatophyta</taxon>
        <taxon>Magnoliopsida</taxon>
        <taxon>eudicotyledons</taxon>
        <taxon>Gunneridae</taxon>
        <taxon>Pentapetalae</taxon>
        <taxon>asterids</taxon>
        <taxon>lamiids</taxon>
        <taxon>Boraginales</taxon>
        <taxon>Boraginaceae</taxon>
        <taxon>Boraginoideae</taxon>
        <taxon>Lithospermeae</taxon>
        <taxon>Lithospermum</taxon>
    </lineage>
</organism>
<comment type="caution">
    <text evidence="2">The sequence shown here is derived from an EMBL/GenBank/DDBJ whole genome shotgun (WGS) entry which is preliminary data.</text>
</comment>
<gene>
    <name evidence="2" type="ORF">LIER_36717</name>
</gene>
<evidence type="ECO:0000313" key="3">
    <source>
        <dbReference type="Proteomes" id="UP001454036"/>
    </source>
</evidence>
<feature type="region of interest" description="Disordered" evidence="1">
    <location>
        <begin position="1"/>
        <end position="162"/>
    </location>
</feature>